<reference evidence="2 4" key="2">
    <citation type="submission" date="2024-09" db="EMBL/GenBank/DDBJ databases">
        <title>Molecular characterization of Carbapenemase-producing Enterobacter cloacae Complex from Infections in Argentina.</title>
        <authorList>
            <person name="De Mendieta J.M."/>
            <person name="Gomez S."/>
        </authorList>
    </citation>
    <scope>NUCLEOTIDE SEQUENCE [LARGE SCALE GENOMIC DNA]</scope>
    <source>
        <strain evidence="2 4">M23267</strain>
    </source>
</reference>
<reference evidence="3" key="1">
    <citation type="submission" date="2023-09" db="EMBL/GenBank/DDBJ databases">
        <title>Coexistence of blaNDM-1 and blaKPC-2 in Enterobacter chuandaensis.</title>
        <authorList>
            <person name="Chen R."/>
        </authorList>
    </citation>
    <scope>NUCLEOTIDE SEQUENCE</scope>
    <source>
        <strain evidence="3">FAHZZU5885</strain>
    </source>
</reference>
<keyword evidence="1" id="KW-0732">Signal</keyword>
<gene>
    <name evidence="2" type="ORF">ACE3KR_22010</name>
    <name evidence="3" type="ORF">RQP59_01235</name>
</gene>
<dbReference type="KEGG" id="echu:RQP59_01235"/>
<evidence type="ECO:0000313" key="4">
    <source>
        <dbReference type="Proteomes" id="UP001577381"/>
    </source>
</evidence>
<proteinExistence type="predicted"/>
<evidence type="ECO:0000313" key="2">
    <source>
        <dbReference type="EMBL" id="MFB4721561.1"/>
    </source>
</evidence>
<evidence type="ECO:0000256" key="1">
    <source>
        <dbReference type="SAM" id="SignalP"/>
    </source>
</evidence>
<sequence length="243" mass="26770">MKKALIVIATLFVFTHQALAAPRPIAAGAYKITMPNVRNGSCFPAMPNYSKDLTVAGGAEPVHVSRHHIIPYNLLRDFYNRALQEKALPKLRGLFLTLRDNLRDYASAGNCAVNADDLAGTANLIDMIINGTVTNNPAAAFPDYFDEFASFYAWLPGNLFIGPTNRNDDPEDEFEARAGVVVGDNFSLYERANKNMKSYVATGDASLLLSINSDLTSIAKKKSVYPLDGHNWNLSREGHYVLR</sequence>
<feature type="chain" id="PRO_5041677035" description="HNH endonuclease" evidence="1">
    <location>
        <begin position="21"/>
        <end position="243"/>
    </location>
</feature>
<evidence type="ECO:0000313" key="3">
    <source>
        <dbReference type="EMBL" id="WNS38225.1"/>
    </source>
</evidence>
<evidence type="ECO:0008006" key="5">
    <source>
        <dbReference type="Google" id="ProtNLM"/>
    </source>
</evidence>
<accession>A0AA96RRN7</accession>
<dbReference type="Proteomes" id="UP001577381">
    <property type="component" value="Unassembled WGS sequence"/>
</dbReference>
<feature type="signal peptide" evidence="1">
    <location>
        <begin position="1"/>
        <end position="20"/>
    </location>
</feature>
<dbReference type="EMBL" id="CP135253">
    <property type="protein sequence ID" value="WNS38225.1"/>
    <property type="molecule type" value="Genomic_DNA"/>
</dbReference>
<name>A0AA96RRN7_9ENTR</name>
<dbReference type="EMBL" id="JBHGSI010000009">
    <property type="protein sequence ID" value="MFB4721561.1"/>
    <property type="molecule type" value="Genomic_DNA"/>
</dbReference>
<organism evidence="3">
    <name type="scientific">Enterobacter chuandaensis</name>
    <dbReference type="NCBI Taxonomy" id="2497875"/>
    <lineage>
        <taxon>Bacteria</taxon>
        <taxon>Pseudomonadati</taxon>
        <taxon>Pseudomonadota</taxon>
        <taxon>Gammaproteobacteria</taxon>
        <taxon>Enterobacterales</taxon>
        <taxon>Enterobacteriaceae</taxon>
        <taxon>Enterobacter</taxon>
        <taxon>Enterobacter cloacae complex</taxon>
    </lineage>
</organism>
<dbReference type="AlphaFoldDB" id="A0AA96RRN7"/>
<protein>
    <recommendedName>
        <fullName evidence="5">HNH endonuclease</fullName>
    </recommendedName>
</protein>
<dbReference type="RefSeq" id="WP_265195442.1">
    <property type="nucleotide sequence ID" value="NZ_CP135253.1"/>
</dbReference>
<keyword evidence="4" id="KW-1185">Reference proteome</keyword>